<feature type="non-terminal residue" evidence="1">
    <location>
        <position position="1"/>
    </location>
</feature>
<comment type="caution">
    <text evidence="1">The sequence shown here is derived from an EMBL/GenBank/DDBJ whole genome shotgun (WGS) entry which is preliminary data.</text>
</comment>
<dbReference type="EMBL" id="JABWCS010000030">
    <property type="protein sequence ID" value="NUU58893.1"/>
    <property type="molecule type" value="Genomic_DNA"/>
</dbReference>
<evidence type="ECO:0000313" key="1">
    <source>
        <dbReference type="EMBL" id="NUU58893.1"/>
    </source>
</evidence>
<proteinExistence type="predicted"/>
<name>A0A850ECD1_9BACL</name>
<dbReference type="Proteomes" id="UP000564806">
    <property type="component" value="Unassembled WGS sequence"/>
</dbReference>
<keyword evidence="2" id="KW-1185">Reference proteome</keyword>
<gene>
    <name evidence="1" type="ORF">HPT30_00140</name>
</gene>
<sequence>KFTVYSLFLFLAEAAFQGWDGYRDGEQRMHGVGLQKVDHSMLSKKAKDVPFECFKQLLHLLTQQCNRKTRRGLGIPTELLI</sequence>
<protein>
    <submittedName>
        <fullName evidence="1">IS4/IS5 family transposase</fullName>
    </submittedName>
</protein>
<feature type="non-terminal residue" evidence="1">
    <location>
        <position position="81"/>
    </location>
</feature>
<dbReference type="AlphaFoldDB" id="A0A850ECD1"/>
<organism evidence="1 2">
    <name type="scientific">Paenibacillus agri</name>
    <dbReference type="NCBI Taxonomy" id="2744309"/>
    <lineage>
        <taxon>Bacteria</taxon>
        <taxon>Bacillati</taxon>
        <taxon>Bacillota</taxon>
        <taxon>Bacilli</taxon>
        <taxon>Bacillales</taxon>
        <taxon>Paenibacillaceae</taxon>
        <taxon>Paenibacillus</taxon>
    </lineage>
</organism>
<accession>A0A850ECD1</accession>
<evidence type="ECO:0000313" key="2">
    <source>
        <dbReference type="Proteomes" id="UP000564806"/>
    </source>
</evidence>
<reference evidence="1" key="1">
    <citation type="submission" date="2020-06" db="EMBL/GenBank/DDBJ databases">
        <title>Paenibacillus sp. nov., isolated from soil.</title>
        <authorList>
            <person name="Seo Y.L."/>
        </authorList>
    </citation>
    <scope>NUCLEOTIDE SEQUENCE [LARGE SCALE GENOMIC DNA]</scope>
    <source>
        <strain evidence="1">JW14</strain>
    </source>
</reference>